<feature type="transmembrane region" description="Helical" evidence="1">
    <location>
        <begin position="15"/>
        <end position="43"/>
    </location>
</feature>
<protein>
    <recommendedName>
        <fullName evidence="4">Major facilitator superfamily (MFS) profile domain-containing protein</fullName>
    </recommendedName>
</protein>
<sequence length="297" mass="33019">MTNCSKDFNYDSRRSWFVCGSSFVVQFIIFGVHSSVGIFFIAFGREFHRSESATAWVGSLAFGIMFFLGPLTTALCEHLGCRVVTCLGGLLSFVGLLSTSFVTNFTLLYVTYGLLWGAGTSFCYFASLVILPLHFRNYLSLAYGIAIAGAGLGVPPMTLAINQLIAHYDWRVTMRILAGISLFMCVASLSYGRLAHVQEQRVQLEKRDVFKHLEFGVLHKLKLRSLEFLNFSPWKNKAFAVWAISLTFIAFGNFIPFVFLVSRHAQYSLSSTVEAPISGHPRKAEKVSATGAGRLRE</sequence>
<dbReference type="Proteomes" id="UP001163046">
    <property type="component" value="Unassembled WGS sequence"/>
</dbReference>
<evidence type="ECO:0000313" key="2">
    <source>
        <dbReference type="EMBL" id="KAJ7374166.1"/>
    </source>
</evidence>
<proteinExistence type="predicted"/>
<dbReference type="InterPro" id="IPR011701">
    <property type="entry name" value="MFS"/>
</dbReference>
<accession>A0A9W9Z372</accession>
<feature type="transmembrane region" description="Helical" evidence="1">
    <location>
        <begin position="114"/>
        <end position="135"/>
    </location>
</feature>
<organism evidence="2 3">
    <name type="scientific">Desmophyllum pertusum</name>
    <dbReference type="NCBI Taxonomy" id="174260"/>
    <lineage>
        <taxon>Eukaryota</taxon>
        <taxon>Metazoa</taxon>
        <taxon>Cnidaria</taxon>
        <taxon>Anthozoa</taxon>
        <taxon>Hexacorallia</taxon>
        <taxon>Scleractinia</taxon>
        <taxon>Caryophylliina</taxon>
        <taxon>Caryophylliidae</taxon>
        <taxon>Desmophyllum</taxon>
    </lineage>
</organism>
<dbReference type="InterPro" id="IPR050327">
    <property type="entry name" value="Proton-linked_MCT"/>
</dbReference>
<keyword evidence="1" id="KW-1133">Transmembrane helix</keyword>
<comment type="caution">
    <text evidence="2">The sequence shown here is derived from an EMBL/GenBank/DDBJ whole genome shotgun (WGS) entry which is preliminary data.</text>
</comment>
<feature type="transmembrane region" description="Helical" evidence="1">
    <location>
        <begin position="55"/>
        <end position="75"/>
    </location>
</feature>
<feature type="transmembrane region" description="Helical" evidence="1">
    <location>
        <begin position="172"/>
        <end position="191"/>
    </location>
</feature>
<keyword evidence="1" id="KW-0472">Membrane</keyword>
<feature type="transmembrane region" description="Helical" evidence="1">
    <location>
        <begin position="87"/>
        <end position="107"/>
    </location>
</feature>
<dbReference type="GO" id="GO:0022857">
    <property type="term" value="F:transmembrane transporter activity"/>
    <property type="evidence" value="ECO:0007669"/>
    <property type="project" value="InterPro"/>
</dbReference>
<feature type="transmembrane region" description="Helical" evidence="1">
    <location>
        <begin position="239"/>
        <end position="261"/>
    </location>
</feature>
<dbReference type="EMBL" id="MU826829">
    <property type="protein sequence ID" value="KAJ7374166.1"/>
    <property type="molecule type" value="Genomic_DNA"/>
</dbReference>
<keyword evidence="3" id="KW-1185">Reference proteome</keyword>
<dbReference type="OrthoDB" id="6499973at2759"/>
<gene>
    <name evidence="2" type="ORF">OS493_009508</name>
</gene>
<dbReference type="PANTHER" id="PTHR11360:SF251">
    <property type="entry name" value="MAJOR FACILITATOR SUPERFAMILY (MFS) PROFILE DOMAIN-CONTAINING PROTEIN"/>
    <property type="match status" value="1"/>
</dbReference>
<dbReference type="SUPFAM" id="SSF103473">
    <property type="entry name" value="MFS general substrate transporter"/>
    <property type="match status" value="1"/>
</dbReference>
<name>A0A9W9Z372_9CNID</name>
<dbReference type="PANTHER" id="PTHR11360">
    <property type="entry name" value="MONOCARBOXYLATE TRANSPORTER"/>
    <property type="match status" value="1"/>
</dbReference>
<feature type="transmembrane region" description="Helical" evidence="1">
    <location>
        <begin position="141"/>
        <end position="160"/>
    </location>
</feature>
<evidence type="ECO:0000256" key="1">
    <source>
        <dbReference type="SAM" id="Phobius"/>
    </source>
</evidence>
<evidence type="ECO:0008006" key="4">
    <source>
        <dbReference type="Google" id="ProtNLM"/>
    </source>
</evidence>
<dbReference type="AlphaFoldDB" id="A0A9W9Z372"/>
<dbReference type="InterPro" id="IPR036259">
    <property type="entry name" value="MFS_trans_sf"/>
</dbReference>
<keyword evidence="1" id="KW-0812">Transmembrane</keyword>
<reference evidence="2" key="1">
    <citation type="submission" date="2023-01" db="EMBL/GenBank/DDBJ databases">
        <title>Genome assembly of the deep-sea coral Lophelia pertusa.</title>
        <authorList>
            <person name="Herrera S."/>
            <person name="Cordes E."/>
        </authorList>
    </citation>
    <scope>NUCLEOTIDE SEQUENCE</scope>
    <source>
        <strain evidence="2">USNM1676648</strain>
        <tissue evidence="2">Polyp</tissue>
    </source>
</reference>
<evidence type="ECO:0000313" key="3">
    <source>
        <dbReference type="Proteomes" id="UP001163046"/>
    </source>
</evidence>
<dbReference type="Pfam" id="PF07690">
    <property type="entry name" value="MFS_1"/>
    <property type="match status" value="1"/>
</dbReference>
<dbReference type="Gene3D" id="1.20.1250.20">
    <property type="entry name" value="MFS general substrate transporter like domains"/>
    <property type="match status" value="1"/>
</dbReference>